<organism evidence="2 3">
    <name type="scientific">Pyrolobus fumarii (strain DSM 11204 / 1A)</name>
    <dbReference type="NCBI Taxonomy" id="694429"/>
    <lineage>
        <taxon>Archaea</taxon>
        <taxon>Thermoproteota</taxon>
        <taxon>Thermoprotei</taxon>
        <taxon>Desulfurococcales</taxon>
        <taxon>Pyrodictiaceae</taxon>
        <taxon>Pyrolobus</taxon>
    </lineage>
</organism>
<feature type="transmembrane region" description="Helical" evidence="1">
    <location>
        <begin position="196"/>
        <end position="214"/>
    </location>
</feature>
<feature type="transmembrane region" description="Helical" evidence="1">
    <location>
        <begin position="30"/>
        <end position="49"/>
    </location>
</feature>
<keyword evidence="3" id="KW-1185">Reference proteome</keyword>
<feature type="transmembrane region" description="Helical" evidence="1">
    <location>
        <begin position="310"/>
        <end position="328"/>
    </location>
</feature>
<feature type="transmembrane region" description="Helical" evidence="1">
    <location>
        <begin position="6"/>
        <end position="23"/>
    </location>
</feature>
<feature type="transmembrane region" description="Helical" evidence="1">
    <location>
        <begin position="226"/>
        <end position="244"/>
    </location>
</feature>
<evidence type="ECO:0000313" key="3">
    <source>
        <dbReference type="Proteomes" id="UP000001037"/>
    </source>
</evidence>
<dbReference type="Proteomes" id="UP000001037">
    <property type="component" value="Chromosome"/>
</dbReference>
<reference evidence="2 3" key="1">
    <citation type="journal article" date="2011" name="Stand. Genomic Sci.">
        <title>Complete genome sequence of the hyperthermophilic chemolithoautotroph Pyrolobus fumarii type strain (1A).</title>
        <authorList>
            <person name="Anderson I."/>
            <person name="Goker M."/>
            <person name="Nolan M."/>
            <person name="Lucas S."/>
            <person name="Hammon N."/>
            <person name="Deshpande S."/>
            <person name="Cheng J.F."/>
            <person name="Tapia R."/>
            <person name="Han C."/>
            <person name="Goodwin L."/>
            <person name="Pitluck S."/>
            <person name="Huntemann M."/>
            <person name="Liolios K."/>
            <person name="Ivanova N."/>
            <person name="Pagani I."/>
            <person name="Mavromatis K."/>
            <person name="Ovchinikova G."/>
            <person name="Pati A."/>
            <person name="Chen A."/>
            <person name="Palaniappan K."/>
            <person name="Land M."/>
            <person name="Hauser L."/>
            <person name="Brambilla E.M."/>
            <person name="Huber H."/>
            <person name="Yasawong M."/>
            <person name="Rohde M."/>
            <person name="Spring S."/>
            <person name="Abt B."/>
            <person name="Sikorski J."/>
            <person name="Wirth R."/>
            <person name="Detter J.C."/>
            <person name="Woyke T."/>
            <person name="Bristow J."/>
            <person name="Eisen J.A."/>
            <person name="Markowitz V."/>
            <person name="Hugenholtz P."/>
            <person name="Kyrpides N.C."/>
            <person name="Klenk H.P."/>
            <person name="Lapidus A."/>
        </authorList>
    </citation>
    <scope>NUCLEOTIDE SEQUENCE [LARGE SCALE GENOMIC DNA]</scope>
    <source>
        <strain evidence="3">DSM 11204 / 1A</strain>
    </source>
</reference>
<protein>
    <submittedName>
        <fullName evidence="2">Uncharacterized protein</fullName>
    </submittedName>
</protein>
<dbReference type="GeneID" id="11139255"/>
<dbReference type="EMBL" id="CP002838">
    <property type="protein sequence ID" value="AEM38656.1"/>
    <property type="molecule type" value="Genomic_DNA"/>
</dbReference>
<sequence>MDVAFTLALLAITLELIIVYHVVRGRRVPSAVLVVSPVVLAILVVMLVAGPLSQVTPLHVTLFLLGILVASRLGGSYMPGSIAAISAGIAWLLGGGLVEYDARGAGILDIIVPLVYLVAGFAAGSLVARNDKIKYTVILSSGVASACILGVLSTWMILTTRIHVPLVGEPLVALMLVVASLCVVGGCASRANVGRGVALASMGVLSSLALAGYTPYMRVYGSGIEAVPGIVGVAVGAWTILPVLVRREARVTPSDLQLIGLGVATPIEAVAPVPLVARAGALLVTVMGISLAGVAASIMSTRRTRLADILPKVGICVGVLALLALLAAPRVPIAVECSVKPVSLGETGPAPIPDTSIVHYFYPLYWGVINQTIVYSWLAGSVGKEAALEFARFTHVLRLAAEAKGINVSALNISSKHPSSIPQMIVEIDCLGTSLVLPPAVAACPSSITPNGTYVRLDLWSLEWLDSIELSKNESCKLARDYLIMLSDPKLTGNDALRYALYTAMVVSWGERGDLTGTAKLLLNYAFSKNASIEYVNAVVTVYRVPLAGLLHAVGIAGIIAAPILEGVAINRKERS</sequence>
<feature type="transmembrane region" description="Helical" evidence="1">
    <location>
        <begin position="550"/>
        <end position="570"/>
    </location>
</feature>
<feature type="transmembrane region" description="Helical" evidence="1">
    <location>
        <begin position="170"/>
        <end position="189"/>
    </location>
</feature>
<evidence type="ECO:0000256" key="1">
    <source>
        <dbReference type="SAM" id="Phobius"/>
    </source>
</evidence>
<name>G0EDH1_PYRF1</name>
<accession>G0EDH1</accession>
<keyword evidence="1" id="KW-0472">Membrane</keyword>
<gene>
    <name evidence="2" type="ordered locus">Pyrfu_0787</name>
</gene>
<dbReference type="KEGG" id="pfm:Pyrfu_0787"/>
<proteinExistence type="predicted"/>
<keyword evidence="1" id="KW-1133">Transmembrane helix</keyword>
<keyword evidence="1" id="KW-0812">Transmembrane</keyword>
<dbReference type="STRING" id="694429.Pyrfu_0787"/>
<dbReference type="OrthoDB" id="387607at2157"/>
<feature type="transmembrane region" description="Helical" evidence="1">
    <location>
        <begin position="110"/>
        <end position="128"/>
    </location>
</feature>
<dbReference type="HOGENOM" id="CLU_473006_0_0_2"/>
<feature type="transmembrane region" description="Helical" evidence="1">
    <location>
        <begin position="279"/>
        <end position="298"/>
    </location>
</feature>
<dbReference type="InParanoid" id="G0EDH1"/>
<dbReference type="AlphaFoldDB" id="G0EDH1"/>
<evidence type="ECO:0000313" key="2">
    <source>
        <dbReference type="EMBL" id="AEM38656.1"/>
    </source>
</evidence>
<feature type="transmembrane region" description="Helical" evidence="1">
    <location>
        <begin position="80"/>
        <end position="98"/>
    </location>
</feature>
<feature type="transmembrane region" description="Helical" evidence="1">
    <location>
        <begin position="55"/>
        <end position="73"/>
    </location>
</feature>
<feature type="transmembrane region" description="Helical" evidence="1">
    <location>
        <begin position="135"/>
        <end position="158"/>
    </location>
</feature>
<dbReference type="RefSeq" id="WP_014026333.1">
    <property type="nucleotide sequence ID" value="NC_015931.1"/>
</dbReference>
<feature type="transmembrane region" description="Helical" evidence="1">
    <location>
        <begin position="256"/>
        <end position="273"/>
    </location>
</feature>